<dbReference type="Proteomes" id="UP000886523">
    <property type="component" value="Unassembled WGS sequence"/>
</dbReference>
<protein>
    <submittedName>
        <fullName evidence="1">Uncharacterized protein</fullName>
    </submittedName>
</protein>
<sequence>MPPPAQGMVQGMHNQYYNTVPNVQLARPPPQLPMVEANPPVLPLNQSTAPVQNDLTSTTKATTTGSILAQFDQSPKDVLAQVITTMGIDLAIHRIGYCLPGDTKSGPPHELKSEEAAALDKIRGIIAWAKMAKDQKALVIINVVHTLY</sequence>
<gene>
    <name evidence="1" type="ORF">BS47DRAFT_1368511</name>
</gene>
<dbReference type="EMBL" id="MU129191">
    <property type="protein sequence ID" value="KAF9504828.1"/>
    <property type="molecule type" value="Genomic_DNA"/>
</dbReference>
<evidence type="ECO:0000313" key="2">
    <source>
        <dbReference type="Proteomes" id="UP000886523"/>
    </source>
</evidence>
<accession>A0A9P6AFE4</accession>
<name>A0A9P6AFE4_9AGAM</name>
<evidence type="ECO:0000313" key="1">
    <source>
        <dbReference type="EMBL" id="KAF9504828.1"/>
    </source>
</evidence>
<dbReference type="AlphaFoldDB" id="A0A9P6AFE4"/>
<dbReference type="OrthoDB" id="3329170at2759"/>
<keyword evidence="2" id="KW-1185">Reference proteome</keyword>
<organism evidence="1 2">
    <name type="scientific">Hydnum rufescens UP504</name>
    <dbReference type="NCBI Taxonomy" id="1448309"/>
    <lineage>
        <taxon>Eukaryota</taxon>
        <taxon>Fungi</taxon>
        <taxon>Dikarya</taxon>
        <taxon>Basidiomycota</taxon>
        <taxon>Agaricomycotina</taxon>
        <taxon>Agaricomycetes</taxon>
        <taxon>Cantharellales</taxon>
        <taxon>Hydnaceae</taxon>
        <taxon>Hydnum</taxon>
    </lineage>
</organism>
<proteinExistence type="predicted"/>
<reference evidence="1" key="1">
    <citation type="journal article" date="2020" name="Nat. Commun.">
        <title>Large-scale genome sequencing of mycorrhizal fungi provides insights into the early evolution of symbiotic traits.</title>
        <authorList>
            <person name="Miyauchi S."/>
            <person name="Kiss E."/>
            <person name="Kuo A."/>
            <person name="Drula E."/>
            <person name="Kohler A."/>
            <person name="Sanchez-Garcia M."/>
            <person name="Morin E."/>
            <person name="Andreopoulos B."/>
            <person name="Barry K.W."/>
            <person name="Bonito G."/>
            <person name="Buee M."/>
            <person name="Carver A."/>
            <person name="Chen C."/>
            <person name="Cichocki N."/>
            <person name="Clum A."/>
            <person name="Culley D."/>
            <person name="Crous P.W."/>
            <person name="Fauchery L."/>
            <person name="Girlanda M."/>
            <person name="Hayes R.D."/>
            <person name="Keri Z."/>
            <person name="LaButti K."/>
            <person name="Lipzen A."/>
            <person name="Lombard V."/>
            <person name="Magnuson J."/>
            <person name="Maillard F."/>
            <person name="Murat C."/>
            <person name="Nolan M."/>
            <person name="Ohm R.A."/>
            <person name="Pangilinan J."/>
            <person name="Pereira M.F."/>
            <person name="Perotto S."/>
            <person name="Peter M."/>
            <person name="Pfister S."/>
            <person name="Riley R."/>
            <person name="Sitrit Y."/>
            <person name="Stielow J.B."/>
            <person name="Szollosi G."/>
            <person name="Zifcakova L."/>
            <person name="Stursova M."/>
            <person name="Spatafora J.W."/>
            <person name="Tedersoo L."/>
            <person name="Vaario L.M."/>
            <person name="Yamada A."/>
            <person name="Yan M."/>
            <person name="Wang P."/>
            <person name="Xu J."/>
            <person name="Bruns T."/>
            <person name="Baldrian P."/>
            <person name="Vilgalys R."/>
            <person name="Dunand C."/>
            <person name="Henrissat B."/>
            <person name="Grigoriev I.V."/>
            <person name="Hibbett D."/>
            <person name="Nagy L.G."/>
            <person name="Martin F.M."/>
        </authorList>
    </citation>
    <scope>NUCLEOTIDE SEQUENCE</scope>
    <source>
        <strain evidence="1">UP504</strain>
    </source>
</reference>
<comment type="caution">
    <text evidence="1">The sequence shown here is derived from an EMBL/GenBank/DDBJ whole genome shotgun (WGS) entry which is preliminary data.</text>
</comment>